<feature type="region of interest" description="Disordered" evidence="1">
    <location>
        <begin position="72"/>
        <end position="92"/>
    </location>
</feature>
<dbReference type="AlphaFoldDB" id="A0AAD7TRE2"/>
<sequence>MAPGAQKRKHASGSLKASQKKPRFKAVSTSGEPQSSQAVHTVSISTISRGRVGGRKKTKQVFLRPEDVLYDSDEDSSVLDGPSTAAPEFDPQFDDAILVDDTHAQSREHRKRRDDRAADRIRDARPFIPAFLDEILRYEGPIDLADGDVTVCHRCKCLRDRHGEEGLILHRLEEWIVPGRLVRRSLRDLGLVIQLGHRGAPCPHPSNATRHIVVGDVTGIHDVEVRFCQCLGEDKTFTDQYVQLLREGWFPATTSRPATVFTFDVLVKFQELNFQAKTNLHDYLKTLERFTDNSGVNMPPPRYRQFSHCMRLHRYITMLKRSGRGHDPSGINTTGNGDLAVECPACPHPGKNLPSDWKTAPASDQWLYTLFLMIDGNFRVKCKDRGLNDIELGNGQSYFVEDSPYKAHIAKCGDQVEENRCSAEHNAIVKAHLHKQGYVASGVVAVLCARHALVRPNGAGDMQKGERYANTDFVLFSTLKGSSLGLLLSYDIACQWSRNLLKRMRELPEELQLDVDAIPGIRYSIPKKHYRVHGPNHSQYSLNYQEHVGRTYGEGIESQWSHLNPIALSTREMSPGARHEVLNDNWGAWNWQKILSFGSDFLRVLREAREMRTVQQQNFEQYSRAFKPDLVAQWEKMIEAWNQDPSKPDPYEETTIPISMKRTKLELAMEEEKEYTEGTLPAHEVTPGIFLQLGLELEEQQRALLYRARDQSTINTIAEVQEKRTALLRRIELWQGVQDVHMVMVPLLRNSEASTGSSSSAGAPPARVKAEHMKLWLPSSLPPQYRQLPTLAALVRKEARLRLAQLSDSLEDIRRYLRVLTGITEFKRLNVSGAGQRMSGRIRSLYSRFQDKVMRATERYRAARTALEALDPRGDWSTRFKPLLKEDIRGPARDDRNTSEGRHQISWIWLSPTSADPQQSSPPLTSTKPEEFIDSMRVEWARSRARAQRWAEEERLVVEEMRRVLAYFECRASWWRDNACRRADVSLPLSLGLQAYAEKQAAVLDTLRLRFASMWVPYLKDMGPSPAWAKAYGDKIQLVPQRRQDLVPPYGLDGASSDEDDSANTDDELNVDG</sequence>
<feature type="domain" description="CxC2-like cysteine cluster KDZ transposase-associated" evidence="2">
    <location>
        <begin position="186"/>
        <end position="295"/>
    </location>
</feature>
<dbReference type="InterPro" id="IPR040521">
    <property type="entry name" value="KDZ"/>
</dbReference>
<name>A0AAD7TRE2_9APHY</name>
<feature type="compositionally biased region" description="Basic residues" evidence="1">
    <location>
        <begin position="1"/>
        <end position="11"/>
    </location>
</feature>
<dbReference type="Pfam" id="PF18803">
    <property type="entry name" value="CxC2"/>
    <property type="match status" value="1"/>
</dbReference>
<organism evidence="3 4">
    <name type="scientific">Trametes cubensis</name>
    <dbReference type="NCBI Taxonomy" id="1111947"/>
    <lineage>
        <taxon>Eukaryota</taxon>
        <taxon>Fungi</taxon>
        <taxon>Dikarya</taxon>
        <taxon>Basidiomycota</taxon>
        <taxon>Agaricomycotina</taxon>
        <taxon>Agaricomycetes</taxon>
        <taxon>Polyporales</taxon>
        <taxon>Polyporaceae</taxon>
        <taxon>Trametes</taxon>
    </lineage>
</organism>
<feature type="region of interest" description="Disordered" evidence="1">
    <location>
        <begin position="1"/>
        <end position="50"/>
    </location>
</feature>
<dbReference type="PANTHER" id="PTHR33096">
    <property type="entry name" value="CXC2 DOMAIN-CONTAINING PROTEIN"/>
    <property type="match status" value="1"/>
</dbReference>
<accession>A0AAD7TRE2</accession>
<feature type="region of interest" description="Disordered" evidence="1">
    <location>
        <begin position="1046"/>
        <end position="1073"/>
    </location>
</feature>
<keyword evidence="4" id="KW-1185">Reference proteome</keyword>
<gene>
    <name evidence="3" type="ORF">ONZ51_g6875</name>
</gene>
<evidence type="ECO:0000313" key="4">
    <source>
        <dbReference type="Proteomes" id="UP001215151"/>
    </source>
</evidence>
<dbReference type="InterPro" id="IPR041457">
    <property type="entry name" value="CxC2_KDZ-assoc"/>
</dbReference>
<evidence type="ECO:0000256" key="1">
    <source>
        <dbReference type="SAM" id="MobiDB-lite"/>
    </source>
</evidence>
<protein>
    <recommendedName>
        <fullName evidence="2">CxC2-like cysteine cluster KDZ transposase-associated domain-containing protein</fullName>
    </recommendedName>
</protein>
<dbReference type="PANTHER" id="PTHR33096:SF1">
    <property type="entry name" value="CXC1-LIKE CYSTEINE CLUSTER ASSOCIATED WITH KDZ TRANSPOSASES DOMAIN-CONTAINING PROTEIN"/>
    <property type="match status" value="1"/>
</dbReference>
<dbReference type="EMBL" id="JAPEVG010000173">
    <property type="protein sequence ID" value="KAJ8474936.1"/>
    <property type="molecule type" value="Genomic_DNA"/>
</dbReference>
<evidence type="ECO:0000313" key="3">
    <source>
        <dbReference type="EMBL" id="KAJ8474936.1"/>
    </source>
</evidence>
<dbReference type="Pfam" id="PF18758">
    <property type="entry name" value="KDZ"/>
    <property type="match status" value="1"/>
</dbReference>
<feature type="compositionally biased region" description="Acidic residues" evidence="1">
    <location>
        <begin position="1056"/>
        <end position="1073"/>
    </location>
</feature>
<proteinExistence type="predicted"/>
<reference evidence="3" key="1">
    <citation type="submission" date="2022-11" db="EMBL/GenBank/DDBJ databases">
        <title>Genome Sequence of Cubamyces cubensis.</title>
        <authorList>
            <person name="Buettner E."/>
        </authorList>
    </citation>
    <scope>NUCLEOTIDE SEQUENCE</scope>
    <source>
        <strain evidence="3">MPL-01</strain>
    </source>
</reference>
<comment type="caution">
    <text evidence="3">The sequence shown here is derived from an EMBL/GenBank/DDBJ whole genome shotgun (WGS) entry which is preliminary data.</text>
</comment>
<evidence type="ECO:0000259" key="2">
    <source>
        <dbReference type="Pfam" id="PF18803"/>
    </source>
</evidence>
<dbReference type="Proteomes" id="UP001215151">
    <property type="component" value="Unassembled WGS sequence"/>
</dbReference>
<feature type="compositionally biased region" description="Polar residues" evidence="1">
    <location>
        <begin position="27"/>
        <end position="48"/>
    </location>
</feature>